<evidence type="ECO:0000313" key="4">
    <source>
        <dbReference type="Proteomes" id="UP001203207"/>
    </source>
</evidence>
<dbReference type="Proteomes" id="UP001203207">
    <property type="component" value="Unassembled WGS sequence"/>
</dbReference>
<name>A0AAE3G1E0_9EURY</name>
<feature type="transmembrane region" description="Helical" evidence="1">
    <location>
        <begin position="540"/>
        <end position="561"/>
    </location>
</feature>
<dbReference type="InterPro" id="IPR013783">
    <property type="entry name" value="Ig-like_fold"/>
</dbReference>
<proteinExistence type="predicted"/>
<dbReference type="RefSeq" id="WP_174654968.1">
    <property type="nucleotide sequence ID" value="NZ_JAKRVX010000008.1"/>
</dbReference>
<dbReference type="EMBL" id="JAKRVX010000008">
    <property type="protein sequence ID" value="MCL9818149.1"/>
    <property type="molecule type" value="Genomic_DNA"/>
</dbReference>
<dbReference type="NCBIfam" id="TIGR01451">
    <property type="entry name" value="B_ant_repeat"/>
    <property type="match status" value="1"/>
</dbReference>
<accession>A0AAE3G1E0</accession>
<evidence type="ECO:0000313" key="3">
    <source>
        <dbReference type="EMBL" id="MCL9818149.1"/>
    </source>
</evidence>
<keyword evidence="1" id="KW-1133">Transmembrane helix</keyword>
<dbReference type="InterPro" id="IPR047589">
    <property type="entry name" value="DUF11_rpt"/>
</dbReference>
<keyword evidence="1" id="KW-0812">Transmembrane</keyword>
<feature type="domain" description="CARDB" evidence="2">
    <location>
        <begin position="422"/>
        <end position="502"/>
    </location>
</feature>
<protein>
    <recommendedName>
        <fullName evidence="2">CARDB domain-containing protein</fullName>
    </recommendedName>
</protein>
<evidence type="ECO:0000259" key="2">
    <source>
        <dbReference type="Pfam" id="PF07705"/>
    </source>
</evidence>
<dbReference type="PANTHER" id="PTHR35902">
    <property type="entry name" value="S-LAYER DOMAIN-LIKE PROTEIN-RELATED"/>
    <property type="match status" value="1"/>
</dbReference>
<dbReference type="Gene3D" id="2.60.40.10">
    <property type="entry name" value="Immunoglobulins"/>
    <property type="match status" value="1"/>
</dbReference>
<sequence length="582" mass="62437">MNTNRVVAVLFIAVFCLTAGAAIVSANDTARGEPDIEAYAPETAFVPGEEASLDVTFNNRGHLRDRGQDNLENDVITAQSATATLLADEDDVPFDVRTGTQPIGDIGEGVTGPISFTVVPDADAEPGVYEVPIELEYRHAYRAELDDGAVIRSERDETEVVHVEVEITDDAQFAVVNIDGDIQAGVPGTVDVTMRNVAEQPAREASVTANPVDGDISFTSGTGATNTYVEEWESGENRTFTYRIDADGEATQRPSTFELDVSYRDVEGADTSARTVRTGITPLPEQSFSAASLNSSLRVGEDGTFEVLIENDGPRAVDDVVVVFDNEAPAIEGVVDQPLPADPNVVPRETQAAVGTLGVGENATVTFEAGIRTDAAPGDRVLNIATRYRTVEGDLAVSEVLDVVTPVAEEQDVFAVSPATPNATEPANATPGETVRYDVVVRNDGDEPIEDIQAKLFVDDPLDTDDDEAFVTGLEPGEETTVSFAIEIDDSASIKSYAASIDFRYTDHNGDEQLSDTYRLPVDVVSSDEEGFLALLSDPIALLTHPISLIGIAVGLMTAVYKRGRLTERMQTLRTKIESWNK</sequence>
<dbReference type="PANTHER" id="PTHR35902:SF3">
    <property type="entry name" value="NPCBM-ASSOCIATED, NEW3 DOMAIN OF ALPHA-GALACTOSIDASE"/>
    <property type="match status" value="1"/>
</dbReference>
<organism evidence="3 4">
    <name type="scientific">Natronocalculus amylovorans</name>
    <dbReference type="NCBI Taxonomy" id="2917812"/>
    <lineage>
        <taxon>Archaea</taxon>
        <taxon>Methanobacteriati</taxon>
        <taxon>Methanobacteriota</taxon>
        <taxon>Stenosarchaea group</taxon>
        <taxon>Halobacteria</taxon>
        <taxon>Halobacteriales</taxon>
        <taxon>Haloferacaceae</taxon>
        <taxon>Natronocalculus</taxon>
    </lineage>
</organism>
<dbReference type="InterPro" id="IPR011635">
    <property type="entry name" value="CARDB"/>
</dbReference>
<reference evidence="3" key="1">
    <citation type="journal article" date="2022" name="Syst. Appl. Microbiol.">
        <title>Natronocalculus amylovorans gen. nov., sp. nov., and Natranaeroarchaeum aerophilus sp. nov., dominant culturable amylolytic natronoarchaea from hypersaline soda lakes in southwestern Siberia.</title>
        <authorList>
            <person name="Sorokin D.Y."/>
            <person name="Elcheninov A.G."/>
            <person name="Khizhniak T.V."/>
            <person name="Koenen M."/>
            <person name="Bale N.J."/>
            <person name="Damste J.S.S."/>
            <person name="Kublanov I.V."/>
        </authorList>
    </citation>
    <scope>NUCLEOTIDE SEQUENCE</scope>
    <source>
        <strain evidence="3">AArc-St2</strain>
    </source>
</reference>
<evidence type="ECO:0000256" key="1">
    <source>
        <dbReference type="SAM" id="Phobius"/>
    </source>
</evidence>
<reference evidence="3" key="2">
    <citation type="submission" date="2022-02" db="EMBL/GenBank/DDBJ databases">
        <authorList>
            <person name="Elcheninov A.G."/>
            <person name="Sorokin D.Y."/>
            <person name="Kublanov I.V."/>
        </authorList>
    </citation>
    <scope>NUCLEOTIDE SEQUENCE</scope>
    <source>
        <strain evidence="3">AArc-St2</strain>
    </source>
</reference>
<keyword evidence="4" id="KW-1185">Reference proteome</keyword>
<gene>
    <name evidence="3" type="ORF">AArcSt2_14495</name>
</gene>
<dbReference type="AlphaFoldDB" id="A0AAE3G1E0"/>
<dbReference type="Pfam" id="PF07705">
    <property type="entry name" value="CARDB"/>
    <property type="match status" value="1"/>
</dbReference>
<keyword evidence="1" id="KW-0472">Membrane</keyword>
<comment type="caution">
    <text evidence="3">The sequence shown here is derived from an EMBL/GenBank/DDBJ whole genome shotgun (WGS) entry which is preliminary data.</text>
</comment>